<dbReference type="EMBL" id="VJMG01000008">
    <property type="protein sequence ID" value="TRL41925.1"/>
    <property type="molecule type" value="Genomic_DNA"/>
</dbReference>
<evidence type="ECO:0000259" key="2">
    <source>
        <dbReference type="Pfam" id="PF12697"/>
    </source>
</evidence>
<dbReference type="Proteomes" id="UP000316801">
    <property type="component" value="Unassembled WGS sequence"/>
</dbReference>
<evidence type="ECO:0000313" key="3">
    <source>
        <dbReference type="EMBL" id="TRL41925.1"/>
    </source>
</evidence>
<reference evidence="3 4" key="1">
    <citation type="submission" date="2019-07" db="EMBL/GenBank/DDBJ databases">
        <title>Ln-dependent methylotrophs.</title>
        <authorList>
            <person name="Tani A."/>
        </authorList>
    </citation>
    <scope>NUCLEOTIDE SEQUENCE [LARGE SCALE GENOMIC DNA]</scope>
    <source>
        <strain evidence="3 4">SM12</strain>
    </source>
</reference>
<protein>
    <submittedName>
        <fullName evidence="3">Alpha/beta hydrolase</fullName>
    </submittedName>
</protein>
<sequence>MSTDDLPQARTLRWLAALGLVFGLASAAAAQGTDGPIPPFKDDLFSRQTVLESRDDGAFEVIDYQEQRDINGRDEEPERRVKSAYVDTAVSHRQQVNETLSLGGMRLDVTRVGPLENAAFTVIFIHGRGGDRRLGANDFSFGGNFNRLKNLTVTSGGTYYAPSVPGFDPNGAADVAALIRFVFENSKGRPVILACASMGNFICQSVSRDKEAVRYLKGLVVMGGPPDPGFLTTPAAKLRIPVFFSHGSADKVYKAEEQIAVYQKMISKAYPTRFRLFRTGGHGTPVRMSDWREILNFMLTQAAR</sequence>
<keyword evidence="1" id="KW-0732">Signal</keyword>
<keyword evidence="3" id="KW-0378">Hydrolase</keyword>
<dbReference type="GO" id="GO:0016787">
    <property type="term" value="F:hydrolase activity"/>
    <property type="evidence" value="ECO:0007669"/>
    <property type="project" value="UniProtKB-KW"/>
</dbReference>
<evidence type="ECO:0000313" key="4">
    <source>
        <dbReference type="Proteomes" id="UP000316801"/>
    </source>
</evidence>
<dbReference type="RefSeq" id="WP_142880931.1">
    <property type="nucleotide sequence ID" value="NZ_VJMG01000008.1"/>
</dbReference>
<gene>
    <name evidence="3" type="ORF">FNA46_03400</name>
</gene>
<dbReference type="InterPro" id="IPR000073">
    <property type="entry name" value="AB_hydrolase_1"/>
</dbReference>
<feature type="signal peptide" evidence="1">
    <location>
        <begin position="1"/>
        <end position="30"/>
    </location>
</feature>
<feature type="chain" id="PRO_5022176421" evidence="1">
    <location>
        <begin position="31"/>
        <end position="304"/>
    </location>
</feature>
<dbReference type="Gene3D" id="3.40.50.1820">
    <property type="entry name" value="alpha/beta hydrolase"/>
    <property type="match status" value="2"/>
</dbReference>
<dbReference type="Pfam" id="PF12697">
    <property type="entry name" value="Abhydrolase_6"/>
    <property type="match status" value="1"/>
</dbReference>
<proteinExistence type="predicted"/>
<evidence type="ECO:0000256" key="1">
    <source>
        <dbReference type="SAM" id="SignalP"/>
    </source>
</evidence>
<keyword evidence="4" id="KW-1185">Reference proteome</keyword>
<organism evidence="3 4">
    <name type="scientific">Rhizobium straminoryzae</name>
    <dbReference type="NCBI Taxonomy" id="1387186"/>
    <lineage>
        <taxon>Bacteria</taxon>
        <taxon>Pseudomonadati</taxon>
        <taxon>Pseudomonadota</taxon>
        <taxon>Alphaproteobacteria</taxon>
        <taxon>Hyphomicrobiales</taxon>
        <taxon>Rhizobiaceae</taxon>
        <taxon>Rhizobium/Agrobacterium group</taxon>
        <taxon>Rhizobium</taxon>
    </lineage>
</organism>
<dbReference type="SUPFAM" id="SSF53474">
    <property type="entry name" value="alpha/beta-Hydrolases"/>
    <property type="match status" value="1"/>
</dbReference>
<comment type="caution">
    <text evidence="3">The sequence shown here is derived from an EMBL/GenBank/DDBJ whole genome shotgun (WGS) entry which is preliminary data.</text>
</comment>
<feature type="domain" description="AB hydrolase-1" evidence="2">
    <location>
        <begin position="122"/>
        <end position="242"/>
    </location>
</feature>
<dbReference type="InterPro" id="IPR029058">
    <property type="entry name" value="AB_hydrolase_fold"/>
</dbReference>
<name>A0A549TGM2_9HYPH</name>
<accession>A0A549TGM2</accession>
<dbReference type="AlphaFoldDB" id="A0A549TGM2"/>